<evidence type="ECO:0000259" key="2">
    <source>
        <dbReference type="SMART" id="SM00690"/>
    </source>
</evidence>
<comment type="caution">
    <text evidence="3">The sequence shown here is derived from an EMBL/GenBank/DDBJ whole genome shotgun (WGS) entry which is preliminary data.</text>
</comment>
<keyword evidence="1" id="KW-0732">Signal</keyword>
<accession>A0A5N4AAQ5</accession>
<evidence type="ECO:0000256" key="1">
    <source>
        <dbReference type="SAM" id="SignalP"/>
    </source>
</evidence>
<dbReference type="SMART" id="SM00690">
    <property type="entry name" value="DM5"/>
    <property type="match status" value="1"/>
</dbReference>
<dbReference type="GO" id="GO:0062129">
    <property type="term" value="C:chitin-based extracellular matrix"/>
    <property type="evidence" value="ECO:0007669"/>
    <property type="project" value="TreeGrafter"/>
</dbReference>
<keyword evidence="4" id="KW-1185">Reference proteome</keyword>
<dbReference type="PANTHER" id="PTHR31927:SF16">
    <property type="entry name" value="LP07342P"/>
    <property type="match status" value="1"/>
</dbReference>
<evidence type="ECO:0000313" key="4">
    <source>
        <dbReference type="Proteomes" id="UP000327044"/>
    </source>
</evidence>
<dbReference type="Pfam" id="PF03103">
    <property type="entry name" value="DUF243"/>
    <property type="match status" value="1"/>
</dbReference>
<dbReference type="InterPro" id="IPR004145">
    <property type="entry name" value="DUF243"/>
</dbReference>
<dbReference type="Proteomes" id="UP000327044">
    <property type="component" value="Unassembled WGS sequence"/>
</dbReference>
<dbReference type="GO" id="GO:0008010">
    <property type="term" value="F:structural constituent of chitin-based larval cuticle"/>
    <property type="evidence" value="ECO:0007669"/>
    <property type="project" value="TreeGrafter"/>
</dbReference>
<feature type="signal peptide" evidence="1">
    <location>
        <begin position="1"/>
        <end position="16"/>
    </location>
</feature>
<protein>
    <recommendedName>
        <fullName evidence="2">DUF243 domain-containing protein</fullName>
    </recommendedName>
</protein>
<proteinExistence type="predicted"/>
<sequence>MKIPWVTLVVVTIVTARPERGSRKYLPTGDNDFYNQNSNSGPLPPMKHLYFYEAPEEQAQPPPQYVFKAPPKPVKSTRIIFIKAPHYKFVPEVVVPPAPSSHDRTIVYILSRQPEDSYITIPASVGPRPAKPEVYFIKYGDKGEAQTQVNAGLYGGGTVGANVPSLENEDKFINYLDNVKQMQRLIMKYSSPPAPMPSQHLHLVPFNYVVGYPN</sequence>
<reference evidence="3 4" key="1">
    <citation type="journal article" date="2018" name="Elife">
        <title>Firefly genomes illuminate parallel origins of bioluminescence in beetles.</title>
        <authorList>
            <person name="Fallon T.R."/>
            <person name="Lower S.E."/>
            <person name="Chang C.H."/>
            <person name="Bessho-Uehara M."/>
            <person name="Martin G.J."/>
            <person name="Bewick A.J."/>
            <person name="Behringer M."/>
            <person name="Debat H.J."/>
            <person name="Wong I."/>
            <person name="Day J.C."/>
            <person name="Suvorov A."/>
            <person name="Silva C.J."/>
            <person name="Stanger-Hall K.F."/>
            <person name="Hall D.W."/>
            <person name="Schmitz R.J."/>
            <person name="Nelson D.R."/>
            <person name="Lewis S.M."/>
            <person name="Shigenobu S."/>
            <person name="Bybee S.M."/>
            <person name="Larracuente A.M."/>
            <person name="Oba Y."/>
            <person name="Weng J.K."/>
        </authorList>
    </citation>
    <scope>NUCLEOTIDE SEQUENCE [LARGE SCALE GENOMIC DNA]</scope>
    <source>
        <strain evidence="3">1611_PpyrPB1</strain>
        <tissue evidence="3">Whole body</tissue>
    </source>
</reference>
<organism evidence="3 4">
    <name type="scientific">Photinus pyralis</name>
    <name type="common">Common eastern firefly</name>
    <name type="synonym">Lampyris pyralis</name>
    <dbReference type="NCBI Taxonomy" id="7054"/>
    <lineage>
        <taxon>Eukaryota</taxon>
        <taxon>Metazoa</taxon>
        <taxon>Ecdysozoa</taxon>
        <taxon>Arthropoda</taxon>
        <taxon>Hexapoda</taxon>
        <taxon>Insecta</taxon>
        <taxon>Pterygota</taxon>
        <taxon>Neoptera</taxon>
        <taxon>Endopterygota</taxon>
        <taxon>Coleoptera</taxon>
        <taxon>Polyphaga</taxon>
        <taxon>Elateriformia</taxon>
        <taxon>Elateroidea</taxon>
        <taxon>Lampyridae</taxon>
        <taxon>Lampyrinae</taxon>
        <taxon>Photinus</taxon>
    </lineage>
</organism>
<evidence type="ECO:0000313" key="3">
    <source>
        <dbReference type="EMBL" id="KAB0794403.1"/>
    </source>
</evidence>
<dbReference type="InParanoid" id="A0A5N4AAQ5"/>
<dbReference type="EMBL" id="VVIM01000008">
    <property type="protein sequence ID" value="KAB0794403.1"/>
    <property type="molecule type" value="Genomic_DNA"/>
</dbReference>
<gene>
    <name evidence="3" type="ORF">PPYR_11242</name>
</gene>
<feature type="domain" description="DUF243" evidence="2">
    <location>
        <begin position="47"/>
        <end position="142"/>
    </location>
</feature>
<dbReference type="PANTHER" id="PTHR31927">
    <property type="entry name" value="FI07246P-RELATED-RELATED"/>
    <property type="match status" value="1"/>
</dbReference>
<feature type="chain" id="PRO_5024431940" description="DUF243 domain-containing protein" evidence="1">
    <location>
        <begin position="17"/>
        <end position="214"/>
    </location>
</feature>
<dbReference type="GO" id="GO:0040003">
    <property type="term" value="P:chitin-based cuticle development"/>
    <property type="evidence" value="ECO:0007669"/>
    <property type="project" value="TreeGrafter"/>
</dbReference>
<dbReference type="FunCoup" id="A0A5N4AAQ5">
    <property type="interactions" value="35"/>
</dbReference>
<name>A0A5N4AAQ5_PHOPY</name>
<dbReference type="AlphaFoldDB" id="A0A5N4AAQ5"/>